<dbReference type="OrthoDB" id="5493262at2"/>
<dbReference type="PANTHER" id="PTHR41913:SF1">
    <property type="entry name" value="DUF1684 DOMAIN-CONTAINING PROTEIN"/>
    <property type="match status" value="1"/>
</dbReference>
<proteinExistence type="predicted"/>
<evidence type="ECO:0000313" key="2">
    <source>
        <dbReference type="EMBL" id="SFG95484.1"/>
    </source>
</evidence>
<gene>
    <name evidence="1" type="ORF">FHR37_001641</name>
    <name evidence="2" type="ORF">SAMN05421678_11055</name>
</gene>
<accession>A0A1I2W260</accession>
<evidence type="ECO:0000313" key="4">
    <source>
        <dbReference type="Proteomes" id="UP000533017"/>
    </source>
</evidence>
<evidence type="ECO:0000313" key="1">
    <source>
        <dbReference type="EMBL" id="NYH82790.1"/>
    </source>
</evidence>
<dbReference type="InterPro" id="IPR012467">
    <property type="entry name" value="DUF1684"/>
</dbReference>
<dbReference type="STRING" id="504797.SAMN05421678_11055"/>
<dbReference type="Pfam" id="PF07920">
    <property type="entry name" value="DUF1684"/>
    <property type="match status" value="1"/>
</dbReference>
<reference evidence="2 3" key="1">
    <citation type="submission" date="2016-10" db="EMBL/GenBank/DDBJ databases">
        <authorList>
            <person name="de Groot N.N."/>
        </authorList>
    </citation>
    <scope>NUCLEOTIDE SEQUENCE [LARGE SCALE GENOMIC DNA]</scope>
    <source>
        <strain evidence="2 3">CPCC 202808</strain>
    </source>
</reference>
<reference evidence="1 4" key="2">
    <citation type="submission" date="2020-07" db="EMBL/GenBank/DDBJ databases">
        <title>Sequencing the genomes of 1000 actinobacteria strains.</title>
        <authorList>
            <person name="Klenk H.-P."/>
        </authorList>
    </citation>
    <scope>NUCLEOTIDE SEQUENCE [LARGE SCALE GENOMIC DNA]</scope>
    <source>
        <strain evidence="1 4">DSM 45117</strain>
    </source>
</reference>
<dbReference type="AlphaFoldDB" id="A0A1I2W260"/>
<dbReference type="Proteomes" id="UP000199052">
    <property type="component" value="Unassembled WGS sequence"/>
</dbReference>
<keyword evidence="4" id="KW-1185">Reference proteome</keyword>
<protein>
    <recommendedName>
        <fullName evidence="5">DUF1684 domain-containing protein</fullName>
    </recommendedName>
</protein>
<dbReference type="EMBL" id="FOOI01000010">
    <property type="protein sequence ID" value="SFG95484.1"/>
    <property type="molecule type" value="Genomic_DNA"/>
</dbReference>
<dbReference type="RefSeq" id="WP_092884723.1">
    <property type="nucleotide sequence ID" value="NZ_FOOI01000010.1"/>
</dbReference>
<sequence>MGIAAQSGTEIETTETTFADDWAKWHQQRQAGVSGPYAMLALVGTHWVDGATSVPEVPGVWSVESGVVTVRSESAAGLVVDGVIVDGVARPRSDRDPDPSTISHGDWKLALIEREGQFAVRVYDPHARTRTSFDGIEAYAPDEAWALPATFVAYSGDSAARVERVANADGRDRGLALAGEVRFDHAGRTHTLRVGNRRGGGLEAVFADRTSGRDGHDFRFVHLPAPDEEGHTLLDFNRAHLPPCAFADHYLCPSPPEGNTLPFAVTAGERAVRRRD</sequence>
<organism evidence="2 3">
    <name type="scientific">Actinopolymorpha cephalotaxi</name>
    <dbReference type="NCBI Taxonomy" id="504797"/>
    <lineage>
        <taxon>Bacteria</taxon>
        <taxon>Bacillati</taxon>
        <taxon>Actinomycetota</taxon>
        <taxon>Actinomycetes</taxon>
        <taxon>Propionibacteriales</taxon>
        <taxon>Actinopolymorphaceae</taxon>
        <taxon>Actinopolymorpha</taxon>
    </lineage>
</organism>
<name>A0A1I2W260_9ACTN</name>
<dbReference type="EMBL" id="JACBZA010000001">
    <property type="protein sequence ID" value="NYH82790.1"/>
    <property type="molecule type" value="Genomic_DNA"/>
</dbReference>
<dbReference type="PANTHER" id="PTHR41913">
    <property type="entry name" value="DUF1684 DOMAIN-CONTAINING PROTEIN"/>
    <property type="match status" value="1"/>
</dbReference>
<evidence type="ECO:0008006" key="5">
    <source>
        <dbReference type="Google" id="ProtNLM"/>
    </source>
</evidence>
<evidence type="ECO:0000313" key="3">
    <source>
        <dbReference type="Proteomes" id="UP000199052"/>
    </source>
</evidence>
<dbReference type="Proteomes" id="UP000533017">
    <property type="component" value="Unassembled WGS sequence"/>
</dbReference>